<protein>
    <submittedName>
        <fullName evidence="1">Uncharacterized protein</fullName>
    </submittedName>
</protein>
<accession>A0ABW1BQ34</accession>
<dbReference type="RefSeq" id="WP_219548767.1">
    <property type="nucleotide sequence ID" value="NZ_JAHKRN010000042.1"/>
</dbReference>
<proteinExistence type="predicted"/>
<evidence type="ECO:0000313" key="1">
    <source>
        <dbReference type="EMBL" id="MFC5815194.1"/>
    </source>
</evidence>
<gene>
    <name evidence="1" type="ORF">ACFPUY_08880</name>
</gene>
<dbReference type="Proteomes" id="UP001596096">
    <property type="component" value="Unassembled WGS sequence"/>
</dbReference>
<comment type="caution">
    <text evidence="1">The sequence shown here is derived from an EMBL/GenBank/DDBJ whole genome shotgun (WGS) entry which is preliminary data.</text>
</comment>
<keyword evidence="2" id="KW-1185">Reference proteome</keyword>
<reference evidence="2" key="1">
    <citation type="journal article" date="2019" name="Int. J. Syst. Evol. Microbiol.">
        <title>The Global Catalogue of Microorganisms (GCM) 10K type strain sequencing project: providing services to taxonomists for standard genome sequencing and annotation.</title>
        <authorList>
            <consortium name="The Broad Institute Genomics Platform"/>
            <consortium name="The Broad Institute Genome Sequencing Center for Infectious Disease"/>
            <person name="Wu L."/>
            <person name="Ma J."/>
        </authorList>
    </citation>
    <scope>NUCLEOTIDE SEQUENCE [LARGE SCALE GENOMIC DNA]</scope>
    <source>
        <strain evidence="2">CGMCC 4.7106</strain>
    </source>
</reference>
<organism evidence="1 2">
    <name type="scientific">Nonomuraea harbinensis</name>
    <dbReference type="NCBI Taxonomy" id="1286938"/>
    <lineage>
        <taxon>Bacteria</taxon>
        <taxon>Bacillati</taxon>
        <taxon>Actinomycetota</taxon>
        <taxon>Actinomycetes</taxon>
        <taxon>Streptosporangiales</taxon>
        <taxon>Streptosporangiaceae</taxon>
        <taxon>Nonomuraea</taxon>
    </lineage>
</organism>
<evidence type="ECO:0000313" key="2">
    <source>
        <dbReference type="Proteomes" id="UP001596096"/>
    </source>
</evidence>
<sequence>MCSFQRAARLPRRELYARAQHGDTPGARKLLGVEIADREHFQAVAGAAGGVDFVFGGEEEMAQGAQAWESLSAYAATLAEARRR</sequence>
<dbReference type="EMBL" id="JBHSNW010000003">
    <property type="protein sequence ID" value="MFC5815194.1"/>
    <property type="molecule type" value="Genomic_DNA"/>
</dbReference>
<name>A0ABW1BQ34_9ACTN</name>